<gene>
    <name evidence="9" type="ORF">FA13DRAFT_1725829</name>
</gene>
<feature type="domain" description="Integral membrane bound transporter" evidence="8">
    <location>
        <begin position="852"/>
        <end position="941"/>
    </location>
</feature>
<feature type="transmembrane region" description="Helical" evidence="6">
    <location>
        <begin position="331"/>
        <end position="350"/>
    </location>
</feature>
<reference evidence="9 10" key="1">
    <citation type="journal article" date="2019" name="Nat. Ecol. Evol.">
        <title>Megaphylogeny resolves global patterns of mushroom evolution.</title>
        <authorList>
            <person name="Varga T."/>
            <person name="Krizsan K."/>
            <person name="Foldi C."/>
            <person name="Dima B."/>
            <person name="Sanchez-Garcia M."/>
            <person name="Sanchez-Ramirez S."/>
            <person name="Szollosi G.J."/>
            <person name="Szarkandi J.G."/>
            <person name="Papp V."/>
            <person name="Albert L."/>
            <person name="Andreopoulos W."/>
            <person name="Angelini C."/>
            <person name="Antonin V."/>
            <person name="Barry K.W."/>
            <person name="Bougher N.L."/>
            <person name="Buchanan P."/>
            <person name="Buyck B."/>
            <person name="Bense V."/>
            <person name="Catcheside P."/>
            <person name="Chovatia M."/>
            <person name="Cooper J."/>
            <person name="Damon W."/>
            <person name="Desjardin D."/>
            <person name="Finy P."/>
            <person name="Geml J."/>
            <person name="Haridas S."/>
            <person name="Hughes K."/>
            <person name="Justo A."/>
            <person name="Karasinski D."/>
            <person name="Kautmanova I."/>
            <person name="Kiss B."/>
            <person name="Kocsube S."/>
            <person name="Kotiranta H."/>
            <person name="LaButti K.M."/>
            <person name="Lechner B.E."/>
            <person name="Liimatainen K."/>
            <person name="Lipzen A."/>
            <person name="Lukacs Z."/>
            <person name="Mihaltcheva S."/>
            <person name="Morgado L.N."/>
            <person name="Niskanen T."/>
            <person name="Noordeloos M.E."/>
            <person name="Ohm R.A."/>
            <person name="Ortiz-Santana B."/>
            <person name="Ovrebo C."/>
            <person name="Racz N."/>
            <person name="Riley R."/>
            <person name="Savchenko A."/>
            <person name="Shiryaev A."/>
            <person name="Soop K."/>
            <person name="Spirin V."/>
            <person name="Szebenyi C."/>
            <person name="Tomsovsky M."/>
            <person name="Tulloss R.E."/>
            <person name="Uehling J."/>
            <person name="Grigoriev I.V."/>
            <person name="Vagvolgyi C."/>
            <person name="Papp T."/>
            <person name="Martin F.M."/>
            <person name="Miettinen O."/>
            <person name="Hibbett D.S."/>
            <person name="Nagy L.G."/>
        </authorList>
    </citation>
    <scope>NUCLEOTIDE SEQUENCE [LARGE SCALE GENOMIC DNA]</scope>
    <source>
        <strain evidence="9 10">FP101781</strain>
    </source>
</reference>
<feature type="compositionally biased region" description="Polar residues" evidence="5">
    <location>
        <begin position="51"/>
        <end position="61"/>
    </location>
</feature>
<evidence type="ECO:0000313" key="10">
    <source>
        <dbReference type="Proteomes" id="UP000298030"/>
    </source>
</evidence>
<protein>
    <submittedName>
        <fullName evidence="9">Uncharacterized protein</fullName>
    </submittedName>
</protein>
<dbReference type="EMBL" id="QPFP01000003">
    <property type="protein sequence ID" value="TEB38180.1"/>
    <property type="molecule type" value="Genomic_DNA"/>
</dbReference>
<dbReference type="PANTHER" id="PTHR47804:SF1">
    <property type="entry name" value="DUF2421 DOMAIN-CONTAINING PROTEIN"/>
    <property type="match status" value="1"/>
</dbReference>
<dbReference type="GO" id="GO:0016020">
    <property type="term" value="C:membrane"/>
    <property type="evidence" value="ECO:0007669"/>
    <property type="project" value="UniProtKB-SubCell"/>
</dbReference>
<dbReference type="PANTHER" id="PTHR47804">
    <property type="entry name" value="60S RIBOSOMAL PROTEIN L19"/>
    <property type="match status" value="1"/>
</dbReference>
<dbReference type="STRING" id="71717.A0A4Y7TVG7"/>
<evidence type="ECO:0000256" key="4">
    <source>
        <dbReference type="ARBA" id="ARBA00023136"/>
    </source>
</evidence>
<feature type="compositionally biased region" description="Polar residues" evidence="5">
    <location>
        <begin position="639"/>
        <end position="669"/>
    </location>
</feature>
<dbReference type="Proteomes" id="UP000298030">
    <property type="component" value="Unassembled WGS sequence"/>
</dbReference>
<evidence type="ECO:0000256" key="3">
    <source>
        <dbReference type="ARBA" id="ARBA00022989"/>
    </source>
</evidence>
<evidence type="ECO:0000256" key="5">
    <source>
        <dbReference type="SAM" id="MobiDB-lite"/>
    </source>
</evidence>
<evidence type="ECO:0000256" key="6">
    <source>
        <dbReference type="SAM" id="Phobius"/>
    </source>
</evidence>
<keyword evidence="4 6" id="KW-0472">Membrane</keyword>
<dbReference type="InterPro" id="IPR018820">
    <property type="entry name" value="BRE4-related_DUF2421"/>
</dbReference>
<comment type="caution">
    <text evidence="9">The sequence shown here is derived from an EMBL/GenBank/DDBJ whole genome shotgun (WGS) entry which is preliminary data.</text>
</comment>
<feature type="compositionally biased region" description="Acidic residues" evidence="5">
    <location>
        <begin position="176"/>
        <end position="191"/>
    </location>
</feature>
<evidence type="ECO:0000259" key="7">
    <source>
        <dbReference type="Pfam" id="PF10334"/>
    </source>
</evidence>
<feature type="transmembrane region" description="Helical" evidence="6">
    <location>
        <begin position="870"/>
        <end position="887"/>
    </location>
</feature>
<keyword evidence="2 6" id="KW-0812">Transmembrane</keyword>
<accession>A0A4Y7TVG7</accession>
<dbReference type="InterPro" id="IPR052430">
    <property type="entry name" value="IVT-Associated"/>
</dbReference>
<feature type="transmembrane region" description="Helical" evidence="6">
    <location>
        <begin position="845"/>
        <end position="864"/>
    </location>
</feature>
<keyword evidence="3 6" id="KW-1133">Transmembrane helix</keyword>
<evidence type="ECO:0000259" key="8">
    <source>
        <dbReference type="Pfam" id="PF13515"/>
    </source>
</evidence>
<feature type="transmembrane region" description="Helical" evidence="6">
    <location>
        <begin position="356"/>
        <end position="372"/>
    </location>
</feature>
<sequence length="1207" mass="135472">MGHREENDEFPSLKRTPKRPSANLEDALDSRPGQRSISTPIPVAGRRRQRQGSPSVSSSYRQRPHGEQQWTLFGQLMQTDRLSAGPASEYDSATTGSGGGRPTMNRSSLLRLGAARNRSPGGHSIRSNLQINDGLLTPSPAEQALNQNPARQGHPNEWGSSSGLSPRYGRPMETDYNSEDSDSDSDDEEGSEATPAGFHKEDGEGYLARQRRKLRSLIPPVPIVYRNMLKCAIAYFIASLFTFEPHLSALFSGLVSYGNSGDPTERLPLPSGHMVATIAVYFNPAKTIGAMIEADLYVLLGLVYTSVISLAAMAMYWFFELKPGWEWLADLIVITWIGISMSVIAFLKVWMANPSFNTACSMMGIIIFVVIVKEGGWEMLLQVTAIVLCGSTISNLVCWLIWPQTATANLQANMLKTLDSFSTVLSMLTKLFLLEDDTRDPSKLQKAVANHQNSFTSLKKDLGEAQSEWLYRDFDMDDDAGSKGNSILRNEFASHRGYEDAVLSMNRLAQHLNGLRSGTSLQNEFVRTDLGHLDDERGKAKAALDDESAILDATAEMFGDLVEELGPPLKALSGACGHTFKKLKIAFMKAQSSNPRSRDLLEPQDFIELAEGIERALVRFESTSNHALLRIYRKGAQRPGSSSFSGTSQDPRASFTRSNSGHSQMGGENTLLTEDEDEHVFLVYFFIFTLQEFAEELISLIDAMERIYSYERRRLLQGSFWNRVYCSVARKFTLVRLWFTKSEEYQPRTAGLARRSLAYIVPKHRVGHPFFPKVHPHAPDTIQTPSKSQLTFWGRLKYDLWELGKLLKERNVKFAMRAGLAISILASAAFFDATRPMFVELQGDWALLSERLGALIAAIIFTIFPENAPILAILGFLVSLPCFYIAVAKPKHLSASRFVLLTYNLTCLYRYNLRLEDDVSVWEIAMDRALAVTVGVLWALIASRIWWPSEARKELMVALGDFSLNIGWLYTRLVASNSFAPEYRRPDNQDEHTAETSLVGSNLQTTKLHNSIQEFMAMELHLQIKLIELQNLLAQAQLEPRLKGPFPVKLYRDILTSLQTILDRLHSMRCVTTREEWYTSVRKDFIMPVNKERHEMVGNVILGLSMIASAFRLKAPLPPYLPPAEQSRQKLVAAIRQLEVVKNREVKGSRQLLFFAYAITMKGVTEEVEKLGRMLQHAFGVIGGGSDEFDALFFETEERERIIESVS</sequence>
<dbReference type="AlphaFoldDB" id="A0A4Y7TVG7"/>
<organism evidence="9 10">
    <name type="scientific">Coprinellus micaceus</name>
    <name type="common">Glistening ink-cap mushroom</name>
    <name type="synonym">Coprinus micaceus</name>
    <dbReference type="NCBI Taxonomy" id="71717"/>
    <lineage>
        <taxon>Eukaryota</taxon>
        <taxon>Fungi</taxon>
        <taxon>Dikarya</taxon>
        <taxon>Basidiomycota</taxon>
        <taxon>Agaricomycotina</taxon>
        <taxon>Agaricomycetes</taxon>
        <taxon>Agaricomycetidae</taxon>
        <taxon>Agaricales</taxon>
        <taxon>Agaricineae</taxon>
        <taxon>Psathyrellaceae</taxon>
        <taxon>Coprinellus</taxon>
    </lineage>
</organism>
<feature type="transmembrane region" description="Helical" evidence="6">
    <location>
        <begin position="379"/>
        <end position="402"/>
    </location>
</feature>
<feature type="region of interest" description="Disordered" evidence="5">
    <location>
        <begin position="1"/>
        <end position="205"/>
    </location>
</feature>
<feature type="domain" description="DUF2421" evidence="7">
    <location>
        <begin position="1008"/>
        <end position="1122"/>
    </location>
</feature>
<comment type="subcellular location">
    <subcellularLocation>
        <location evidence="1">Membrane</location>
        <topology evidence="1">Multi-pass membrane protein</topology>
    </subcellularLocation>
</comment>
<feature type="region of interest" description="Disordered" evidence="5">
    <location>
        <begin position="637"/>
        <end position="669"/>
    </location>
</feature>
<dbReference type="Pfam" id="PF13515">
    <property type="entry name" value="FUSC_2"/>
    <property type="match status" value="1"/>
</dbReference>
<feature type="transmembrane region" description="Helical" evidence="6">
    <location>
        <begin position="814"/>
        <end position="833"/>
    </location>
</feature>
<evidence type="ECO:0000313" key="9">
    <source>
        <dbReference type="EMBL" id="TEB38180.1"/>
    </source>
</evidence>
<feature type="transmembrane region" description="Helical" evidence="6">
    <location>
        <begin position="296"/>
        <end position="319"/>
    </location>
</feature>
<dbReference type="InterPro" id="IPR049453">
    <property type="entry name" value="Memb_transporter_dom"/>
</dbReference>
<dbReference type="OrthoDB" id="68611at2759"/>
<evidence type="ECO:0000256" key="2">
    <source>
        <dbReference type="ARBA" id="ARBA00022692"/>
    </source>
</evidence>
<feature type="compositionally biased region" description="Polar residues" evidence="5">
    <location>
        <begin position="68"/>
        <end position="81"/>
    </location>
</feature>
<dbReference type="Pfam" id="PF10334">
    <property type="entry name" value="BRE4"/>
    <property type="match status" value="1"/>
</dbReference>
<proteinExistence type="predicted"/>
<keyword evidence="10" id="KW-1185">Reference proteome</keyword>
<evidence type="ECO:0000256" key="1">
    <source>
        <dbReference type="ARBA" id="ARBA00004141"/>
    </source>
</evidence>
<name>A0A4Y7TVG7_COPMI</name>